<organism evidence="1 2">
    <name type="scientific">Rhizopogon vesiculosus</name>
    <dbReference type="NCBI Taxonomy" id="180088"/>
    <lineage>
        <taxon>Eukaryota</taxon>
        <taxon>Fungi</taxon>
        <taxon>Dikarya</taxon>
        <taxon>Basidiomycota</taxon>
        <taxon>Agaricomycotina</taxon>
        <taxon>Agaricomycetes</taxon>
        <taxon>Agaricomycetidae</taxon>
        <taxon>Boletales</taxon>
        <taxon>Suillineae</taxon>
        <taxon>Rhizopogonaceae</taxon>
        <taxon>Rhizopogon</taxon>
    </lineage>
</organism>
<dbReference type="Proteomes" id="UP000183567">
    <property type="component" value="Unassembled WGS sequence"/>
</dbReference>
<dbReference type="OrthoDB" id="3270520at2759"/>
<sequence>MKVTVMKHEEELLVAAGRARRAKEKARKVLNRISDDSFWKIFGLFGLLKTRIEALAIAVNVSQRSNTRCDQVLLLLGKLCHTYVNLCIIAEDEDESHPVTFIINSIEKRWKRADQDLFIVALFLNPAQVEQTSMCCHLLRISQRNAGTPKWSVVPFASSDANGIMGMDWFV</sequence>
<protein>
    <submittedName>
        <fullName evidence="1">Uncharacterized protein</fullName>
    </submittedName>
</protein>
<dbReference type="EMBL" id="LVVM01001061">
    <property type="protein sequence ID" value="OJA19397.1"/>
    <property type="molecule type" value="Genomic_DNA"/>
</dbReference>
<keyword evidence="2" id="KW-1185">Reference proteome</keyword>
<comment type="caution">
    <text evidence="1">The sequence shown here is derived from an EMBL/GenBank/DDBJ whole genome shotgun (WGS) entry which is preliminary data.</text>
</comment>
<evidence type="ECO:0000313" key="1">
    <source>
        <dbReference type="EMBL" id="OJA19397.1"/>
    </source>
</evidence>
<reference evidence="1 2" key="1">
    <citation type="submission" date="2016-03" db="EMBL/GenBank/DDBJ databases">
        <title>Comparative genomics of the ectomycorrhizal sister species Rhizopogon vinicolor and Rhizopogon vesiculosus (Basidiomycota: Boletales) reveals a divergence of the mating type B locus.</title>
        <authorList>
            <person name="Mujic A.B."/>
            <person name="Kuo A."/>
            <person name="Tritt A."/>
            <person name="Lipzen A."/>
            <person name="Chen C."/>
            <person name="Johnson J."/>
            <person name="Sharma A."/>
            <person name="Barry K."/>
            <person name="Grigoriev I.V."/>
            <person name="Spatafora J.W."/>
        </authorList>
    </citation>
    <scope>NUCLEOTIDE SEQUENCE [LARGE SCALE GENOMIC DNA]</scope>
    <source>
        <strain evidence="1 2">AM-OR11-056</strain>
    </source>
</reference>
<proteinExistence type="predicted"/>
<evidence type="ECO:0000313" key="2">
    <source>
        <dbReference type="Proteomes" id="UP000183567"/>
    </source>
</evidence>
<name>A0A1J8QEM5_9AGAM</name>
<gene>
    <name evidence="1" type="ORF">AZE42_11562</name>
</gene>
<dbReference type="AlphaFoldDB" id="A0A1J8QEM5"/>
<accession>A0A1J8QEM5</accession>